<dbReference type="Proteomes" id="UP000273898">
    <property type="component" value="Unassembled WGS sequence"/>
</dbReference>
<evidence type="ECO:0000313" key="2">
    <source>
        <dbReference type="EMBL" id="RLJ75111.1"/>
    </source>
</evidence>
<proteinExistence type="predicted"/>
<evidence type="ECO:0000313" key="3">
    <source>
        <dbReference type="Proteomes" id="UP000273898"/>
    </source>
</evidence>
<dbReference type="EMBL" id="RCCK01000012">
    <property type="protein sequence ID" value="RLJ75111.1"/>
    <property type="molecule type" value="Genomic_DNA"/>
</dbReference>
<reference evidence="2 3" key="1">
    <citation type="submission" date="2018-10" db="EMBL/GenBank/DDBJ databases">
        <title>Genomic Encyclopedia of Archaeal and Bacterial Type Strains, Phase II (KMG-II): from individual species to whole genera.</title>
        <authorList>
            <person name="Goeker M."/>
        </authorList>
    </citation>
    <scope>NUCLEOTIDE SEQUENCE [LARGE SCALE GENOMIC DNA]</scope>
    <source>
        <strain evidence="2 3">DSM 19624</strain>
    </source>
</reference>
<keyword evidence="1" id="KW-0812">Transmembrane</keyword>
<keyword evidence="1" id="KW-0472">Membrane</keyword>
<organism evidence="2 3">
    <name type="scientific">Pedobacter alluvionis</name>
    <dbReference type="NCBI Taxonomy" id="475253"/>
    <lineage>
        <taxon>Bacteria</taxon>
        <taxon>Pseudomonadati</taxon>
        <taxon>Bacteroidota</taxon>
        <taxon>Sphingobacteriia</taxon>
        <taxon>Sphingobacteriales</taxon>
        <taxon>Sphingobacteriaceae</taxon>
        <taxon>Pedobacter</taxon>
    </lineage>
</organism>
<keyword evidence="1" id="KW-1133">Transmembrane helix</keyword>
<feature type="transmembrane region" description="Helical" evidence="1">
    <location>
        <begin position="30"/>
        <end position="51"/>
    </location>
</feature>
<evidence type="ECO:0000256" key="1">
    <source>
        <dbReference type="SAM" id="Phobius"/>
    </source>
</evidence>
<accession>A0A497XYB3</accession>
<protein>
    <recommendedName>
        <fullName evidence="4">Nitrogen regulatory IIA protein</fullName>
    </recommendedName>
</protein>
<dbReference type="AlphaFoldDB" id="A0A497XYB3"/>
<evidence type="ECO:0008006" key="4">
    <source>
        <dbReference type="Google" id="ProtNLM"/>
    </source>
</evidence>
<dbReference type="OrthoDB" id="675530at2"/>
<gene>
    <name evidence="2" type="ORF">BCL90_3459</name>
</gene>
<comment type="caution">
    <text evidence="2">The sequence shown here is derived from an EMBL/GenBank/DDBJ whole genome shotgun (WGS) entry which is preliminary data.</text>
</comment>
<sequence length="90" mass="10564">MKNIRTIIKKRCANLNSDWQKLPPVKQRKWIICFFAAYLLLTLIVVLTVWYDAKTEAVNNTAVRGHISNPITDRELKDSLTKKNQDHERQ</sequence>
<name>A0A497XYB3_9SPHI</name>